<dbReference type="AlphaFoldDB" id="E8X7U0"/>
<dbReference type="SUPFAM" id="SSF56349">
    <property type="entry name" value="DNA breaking-rejoining enzymes"/>
    <property type="match status" value="1"/>
</dbReference>
<dbReference type="EMBL" id="CP002485">
    <property type="protein sequence ID" value="ADW71524.1"/>
    <property type="molecule type" value="Genomic_DNA"/>
</dbReference>
<keyword evidence="2" id="KW-0229">DNA integration</keyword>
<dbReference type="PANTHER" id="PTHR30349">
    <property type="entry name" value="PHAGE INTEGRASE-RELATED"/>
    <property type="match status" value="1"/>
</dbReference>
<keyword evidence="3 5" id="KW-0238">DNA-binding</keyword>
<feature type="domain" description="Core-binding (CB)" evidence="7">
    <location>
        <begin position="30"/>
        <end position="111"/>
    </location>
</feature>
<proteinExistence type="inferred from homology"/>
<evidence type="ECO:0000259" key="7">
    <source>
        <dbReference type="PROSITE" id="PS51900"/>
    </source>
</evidence>
<dbReference type="InterPro" id="IPR002104">
    <property type="entry name" value="Integrase_catalytic"/>
</dbReference>
<reference evidence="9" key="1">
    <citation type="submission" date="2011-01" db="EMBL/GenBank/DDBJ databases">
        <title>Complete sequence of plasmid5 of Acidobacterium sp. MP5ACTX9.</title>
        <authorList>
            <consortium name="US DOE Joint Genome Institute"/>
            <person name="Lucas S."/>
            <person name="Copeland A."/>
            <person name="Lapidus A."/>
            <person name="Cheng J.-F."/>
            <person name="Goodwin L."/>
            <person name="Pitluck S."/>
            <person name="Teshima H."/>
            <person name="Detter J.C."/>
            <person name="Han C."/>
            <person name="Tapia R."/>
            <person name="Land M."/>
            <person name="Hauser L."/>
            <person name="Kyrpides N."/>
            <person name="Ivanova N."/>
            <person name="Ovchinnikova G."/>
            <person name="Pagani I."/>
            <person name="Rawat S.R."/>
            <person name="Mannisto M."/>
            <person name="Haggblom M.M."/>
            <person name="Woyke T."/>
        </authorList>
    </citation>
    <scope>NUCLEOTIDE SEQUENCE [LARGE SCALE GENOMIC DNA]</scope>
    <source>
        <strain evidence="9">MP5ACTX9</strain>
        <plasmid evidence="9">Plasmid pACIX905</plasmid>
    </source>
</reference>
<dbReference type="GO" id="GO:0006310">
    <property type="term" value="P:DNA recombination"/>
    <property type="evidence" value="ECO:0007669"/>
    <property type="project" value="UniProtKB-KW"/>
</dbReference>
<organism evidence="9">
    <name type="scientific">Granulicella tundricola (strain ATCC BAA-1859 / DSM 23138 / MP5ACTX9)</name>
    <dbReference type="NCBI Taxonomy" id="1198114"/>
    <lineage>
        <taxon>Bacteria</taxon>
        <taxon>Pseudomonadati</taxon>
        <taxon>Acidobacteriota</taxon>
        <taxon>Terriglobia</taxon>
        <taxon>Terriglobales</taxon>
        <taxon>Acidobacteriaceae</taxon>
        <taxon>Granulicella</taxon>
    </lineage>
</organism>
<evidence type="ECO:0000256" key="3">
    <source>
        <dbReference type="ARBA" id="ARBA00023125"/>
    </source>
</evidence>
<evidence type="ECO:0000313" key="8">
    <source>
        <dbReference type="EMBL" id="ADW71524.1"/>
    </source>
</evidence>
<evidence type="ECO:0000256" key="5">
    <source>
        <dbReference type="PROSITE-ProRule" id="PRU01248"/>
    </source>
</evidence>
<dbReference type="PROSITE" id="PS51898">
    <property type="entry name" value="TYR_RECOMBINASE"/>
    <property type="match status" value="1"/>
</dbReference>
<dbReference type="InterPro" id="IPR013762">
    <property type="entry name" value="Integrase-like_cat_sf"/>
</dbReference>
<evidence type="ECO:0000259" key="6">
    <source>
        <dbReference type="PROSITE" id="PS51898"/>
    </source>
</evidence>
<dbReference type="Proteomes" id="UP000000343">
    <property type="component" value="Plasmid pACIX905"/>
</dbReference>
<dbReference type="KEGG" id="acm:AciX9_4594"/>
<dbReference type="InterPro" id="IPR011010">
    <property type="entry name" value="DNA_brk_join_enz"/>
</dbReference>
<name>E8X7U0_GRATM</name>
<evidence type="ECO:0000256" key="1">
    <source>
        <dbReference type="ARBA" id="ARBA00008857"/>
    </source>
</evidence>
<protein>
    <submittedName>
        <fullName evidence="8">Integrase family protein</fullName>
    </submittedName>
</protein>
<keyword evidence="8" id="KW-0614">Plasmid</keyword>
<dbReference type="HOGENOM" id="CLU_027562_9_6_0"/>
<dbReference type="Pfam" id="PF00589">
    <property type="entry name" value="Phage_integrase"/>
    <property type="match status" value="1"/>
</dbReference>
<dbReference type="GO" id="GO:0003677">
    <property type="term" value="F:DNA binding"/>
    <property type="evidence" value="ECO:0007669"/>
    <property type="project" value="UniProtKB-UniRule"/>
</dbReference>
<dbReference type="GO" id="GO:0015074">
    <property type="term" value="P:DNA integration"/>
    <property type="evidence" value="ECO:0007669"/>
    <property type="project" value="UniProtKB-KW"/>
</dbReference>
<evidence type="ECO:0000313" key="9">
    <source>
        <dbReference type="Proteomes" id="UP000000343"/>
    </source>
</evidence>
<dbReference type="InterPro" id="IPR010998">
    <property type="entry name" value="Integrase_recombinase_N"/>
</dbReference>
<evidence type="ECO:0000256" key="2">
    <source>
        <dbReference type="ARBA" id="ARBA00022908"/>
    </source>
</evidence>
<comment type="similarity">
    <text evidence="1">Belongs to the 'phage' integrase family.</text>
</comment>
<dbReference type="PANTHER" id="PTHR30349:SF41">
    <property type="entry name" value="INTEGRASE_RECOMBINASE PROTEIN MJ0367-RELATED"/>
    <property type="match status" value="1"/>
</dbReference>
<accession>E8X7U0</accession>
<dbReference type="Gene3D" id="1.10.443.10">
    <property type="entry name" value="Intergrase catalytic core"/>
    <property type="match status" value="1"/>
</dbReference>
<dbReference type="RefSeq" id="WP_013573243.1">
    <property type="nucleotide sequence ID" value="NC_015060.1"/>
</dbReference>
<sequence length="327" mass="36435">MRTPTSTLQKPSGAQSGVLIPLLSIFTARPEARTRMRDFFSSHIRNPSSRRAHREAVRQVSDFCAEHGIGDLAQVEPVHVAAFVETQLKTQSKPTAKLRLAALRMLFDWMVVGQVIPTNPAHSVRGPKHSQRRGKTPVLQADEARTLIDAIDTTSLPGLRDRALIGLMVYTFSCVGAAISMRVEDFFVQGRRGWVRLHEKGGKEHEMPTHHNLDRYLEEYIDAAGIAEDRKGPMFRTTSGRSGELTGNSLLQSDVWRMIRRRALAAGIKTEIGCHTFRATGITAYLKNGGRLEIAQQMAAHESARTTGLYDRRSDEVSLDEVERIGI</sequence>
<dbReference type="InterPro" id="IPR044068">
    <property type="entry name" value="CB"/>
</dbReference>
<dbReference type="Pfam" id="PF02899">
    <property type="entry name" value="Phage_int_SAM_1"/>
    <property type="match status" value="1"/>
</dbReference>
<dbReference type="PROSITE" id="PS51900">
    <property type="entry name" value="CB"/>
    <property type="match status" value="1"/>
</dbReference>
<dbReference type="Gene3D" id="1.10.150.130">
    <property type="match status" value="1"/>
</dbReference>
<gene>
    <name evidence="8" type="ordered locus">AciX9_4594</name>
</gene>
<feature type="domain" description="Tyr recombinase" evidence="6">
    <location>
        <begin position="134"/>
        <end position="324"/>
    </location>
</feature>
<geneLocation type="plasmid" evidence="8 9">
    <name>pACIX905</name>
</geneLocation>
<keyword evidence="9" id="KW-1185">Reference proteome</keyword>
<evidence type="ECO:0000256" key="4">
    <source>
        <dbReference type="ARBA" id="ARBA00023172"/>
    </source>
</evidence>
<keyword evidence="4" id="KW-0233">DNA recombination</keyword>
<dbReference type="OrthoDB" id="9801717at2"/>
<dbReference type="InterPro" id="IPR050090">
    <property type="entry name" value="Tyrosine_recombinase_XerCD"/>
</dbReference>
<dbReference type="InterPro" id="IPR004107">
    <property type="entry name" value="Integrase_SAM-like_N"/>
</dbReference>